<sequence>MSVQSPDRPAIGSADAPPAVPIYRALLPGADALLPYLRIIDANRHYANRGELVRRLETRLRERIAAPGCAVLTAASGTAALQAAILAQTGRADPARPFALIAGYTFVATAMAAEACGYTPVFVDIDPATWAIDPATLRRHDRLARTGIVLAVAPYGRPHDQQAWVDFASSTGVPVVIDAAASFEALMQNPATLTGTVPVVLSFHATKAFATGEGGAVIWSDIEGLKRCARAMNFGFLYSRESRAAGFNGKMSEYHAAIGLAALDGWDATAAASARLAARYRAIAMRAGLGDRLILAPEIASNYALFRADSRSDPLASCACLEAAAIEHRFWYGPGLHREPYFAAHRPAALPATEACAAALLGIPVFPDIDEPAIERIIAALARTAP</sequence>
<name>A0AAW9DPX6_ACIAO</name>
<evidence type="ECO:0000256" key="1">
    <source>
        <dbReference type="ARBA" id="ARBA00022898"/>
    </source>
</evidence>
<dbReference type="RefSeq" id="WP_319614022.1">
    <property type="nucleotide sequence ID" value="NZ_JAWXYB010000018.1"/>
</dbReference>
<protein>
    <submittedName>
        <fullName evidence="6">DegT/DnrJ/EryC1/StrS family aminotransferase</fullName>
    </submittedName>
</protein>
<dbReference type="AlphaFoldDB" id="A0AAW9DPX6"/>
<dbReference type="PANTHER" id="PTHR30244:SF9">
    <property type="entry name" value="PROTEIN RV3402C"/>
    <property type="match status" value="1"/>
</dbReference>
<dbReference type="GO" id="GO:0030170">
    <property type="term" value="F:pyridoxal phosphate binding"/>
    <property type="evidence" value="ECO:0007669"/>
    <property type="project" value="TreeGrafter"/>
</dbReference>
<keyword evidence="7" id="KW-1185">Reference proteome</keyword>
<dbReference type="PIRSF" id="PIRSF000390">
    <property type="entry name" value="PLP_StrS"/>
    <property type="match status" value="1"/>
</dbReference>
<feature type="active site" description="Proton acceptor" evidence="3">
    <location>
        <position position="207"/>
    </location>
</feature>
<dbReference type="InterPro" id="IPR015421">
    <property type="entry name" value="PyrdxlP-dep_Trfase_major"/>
</dbReference>
<dbReference type="EMBL" id="JAWXYB010000018">
    <property type="protein sequence ID" value="MDX5931104.1"/>
    <property type="molecule type" value="Genomic_DNA"/>
</dbReference>
<proteinExistence type="inferred from homology"/>
<dbReference type="Proteomes" id="UP001279553">
    <property type="component" value="Unassembled WGS sequence"/>
</dbReference>
<accession>A0AAW9DPX6</accession>
<comment type="similarity">
    <text evidence="2 5">Belongs to the DegT/DnrJ/EryC1 family.</text>
</comment>
<evidence type="ECO:0000256" key="4">
    <source>
        <dbReference type="PIRSR" id="PIRSR000390-2"/>
    </source>
</evidence>
<dbReference type="InterPro" id="IPR000653">
    <property type="entry name" value="DegT/StrS_aminotransferase"/>
</dbReference>
<dbReference type="GO" id="GO:0000271">
    <property type="term" value="P:polysaccharide biosynthetic process"/>
    <property type="evidence" value="ECO:0007669"/>
    <property type="project" value="TreeGrafter"/>
</dbReference>
<dbReference type="PANTHER" id="PTHR30244">
    <property type="entry name" value="TRANSAMINASE"/>
    <property type="match status" value="1"/>
</dbReference>
<evidence type="ECO:0000256" key="5">
    <source>
        <dbReference type="RuleBase" id="RU004508"/>
    </source>
</evidence>
<feature type="modified residue" description="N6-(pyridoxal phosphate)lysine" evidence="4">
    <location>
        <position position="207"/>
    </location>
</feature>
<organism evidence="6 7">
    <name type="scientific">Acidiphilium acidophilum</name>
    <name type="common">Thiobacillus acidophilus</name>
    <dbReference type="NCBI Taxonomy" id="76588"/>
    <lineage>
        <taxon>Bacteria</taxon>
        <taxon>Pseudomonadati</taxon>
        <taxon>Pseudomonadota</taxon>
        <taxon>Alphaproteobacteria</taxon>
        <taxon>Acetobacterales</taxon>
        <taxon>Acidocellaceae</taxon>
        <taxon>Acidiphilium</taxon>
    </lineage>
</organism>
<dbReference type="Gene3D" id="3.40.640.10">
    <property type="entry name" value="Type I PLP-dependent aspartate aminotransferase-like (Major domain)"/>
    <property type="match status" value="1"/>
</dbReference>
<evidence type="ECO:0000313" key="6">
    <source>
        <dbReference type="EMBL" id="MDX5931104.1"/>
    </source>
</evidence>
<keyword evidence="1 4" id="KW-0663">Pyridoxal phosphate</keyword>
<keyword evidence="6" id="KW-0808">Transferase</keyword>
<keyword evidence="6" id="KW-0032">Aminotransferase</keyword>
<evidence type="ECO:0000256" key="3">
    <source>
        <dbReference type="PIRSR" id="PIRSR000390-1"/>
    </source>
</evidence>
<comment type="caution">
    <text evidence="6">The sequence shown here is derived from an EMBL/GenBank/DDBJ whole genome shotgun (WGS) entry which is preliminary data.</text>
</comment>
<gene>
    <name evidence="6" type="ORF">SIL87_10045</name>
</gene>
<dbReference type="GO" id="GO:0008483">
    <property type="term" value="F:transaminase activity"/>
    <property type="evidence" value="ECO:0007669"/>
    <property type="project" value="UniProtKB-KW"/>
</dbReference>
<dbReference type="SUPFAM" id="SSF53383">
    <property type="entry name" value="PLP-dependent transferases"/>
    <property type="match status" value="1"/>
</dbReference>
<reference evidence="6 7" key="1">
    <citation type="submission" date="2023-11" db="EMBL/GenBank/DDBJ databases">
        <title>MicrobeMod: A computational toolkit for identifying prokaryotic methylation and restriction-modification with nanopore sequencing.</title>
        <authorList>
            <person name="Crits-Christoph A."/>
            <person name="Kang S.C."/>
            <person name="Lee H."/>
            <person name="Ostrov N."/>
        </authorList>
    </citation>
    <scope>NUCLEOTIDE SEQUENCE [LARGE SCALE GENOMIC DNA]</scope>
    <source>
        <strain evidence="6 7">DSMZ 700</strain>
    </source>
</reference>
<dbReference type="InterPro" id="IPR015424">
    <property type="entry name" value="PyrdxlP-dep_Trfase"/>
</dbReference>
<dbReference type="Pfam" id="PF01041">
    <property type="entry name" value="DegT_DnrJ_EryC1"/>
    <property type="match status" value="1"/>
</dbReference>
<evidence type="ECO:0000256" key="2">
    <source>
        <dbReference type="ARBA" id="ARBA00037999"/>
    </source>
</evidence>
<evidence type="ECO:0000313" key="7">
    <source>
        <dbReference type="Proteomes" id="UP001279553"/>
    </source>
</evidence>